<dbReference type="InterPro" id="IPR014975">
    <property type="entry name" value="DUF1836"/>
</dbReference>
<dbReference type="STRING" id="1423820.FC64_GL000102"/>
<dbReference type="PANTHER" id="PTHR40056">
    <property type="entry name" value="HYPOTHETICAL CYTOSOLIC PROTEIN"/>
    <property type="match status" value="1"/>
</dbReference>
<keyword evidence="2" id="KW-1185">Reference proteome</keyword>
<proteinExistence type="predicted"/>
<comment type="caution">
    <text evidence="1">The sequence shown here is derived from an EMBL/GenBank/DDBJ whole genome shotgun (WGS) entry which is preliminary data.</text>
</comment>
<name>A0A0R1ZFD5_9LACO</name>
<dbReference type="PANTHER" id="PTHR40056:SF1">
    <property type="entry name" value="DUF1836 DOMAIN-CONTAINING PROTEIN"/>
    <property type="match status" value="1"/>
</dbReference>
<dbReference type="AlphaFoldDB" id="A0A0R1ZFD5"/>
<dbReference type="EMBL" id="AYYZ01000011">
    <property type="protein sequence ID" value="KRM52959.1"/>
    <property type="molecule type" value="Genomic_DNA"/>
</dbReference>
<dbReference type="Proteomes" id="UP000051291">
    <property type="component" value="Unassembled WGS sequence"/>
</dbReference>
<reference evidence="1 2" key="1">
    <citation type="journal article" date="2015" name="Genome Announc.">
        <title>Expanding the biotechnology potential of lactobacilli through comparative genomics of 213 strains and associated genera.</title>
        <authorList>
            <person name="Sun Z."/>
            <person name="Harris H.M."/>
            <person name="McCann A."/>
            <person name="Guo C."/>
            <person name="Argimon S."/>
            <person name="Zhang W."/>
            <person name="Yang X."/>
            <person name="Jeffery I.B."/>
            <person name="Cooney J.C."/>
            <person name="Kagawa T.F."/>
            <person name="Liu W."/>
            <person name="Song Y."/>
            <person name="Salvetti E."/>
            <person name="Wrobel A."/>
            <person name="Rasinkangas P."/>
            <person name="Parkhill J."/>
            <person name="Rea M.C."/>
            <person name="O'Sullivan O."/>
            <person name="Ritari J."/>
            <person name="Douillard F.P."/>
            <person name="Paul Ross R."/>
            <person name="Yang R."/>
            <person name="Briner A.E."/>
            <person name="Felis G.E."/>
            <person name="de Vos W.M."/>
            <person name="Barrangou R."/>
            <person name="Klaenhammer T.R."/>
            <person name="Caufield P.W."/>
            <person name="Cui Y."/>
            <person name="Zhang H."/>
            <person name="O'Toole P.W."/>
        </authorList>
    </citation>
    <scope>NUCLEOTIDE SEQUENCE [LARGE SCALE GENOMIC DNA]</scope>
    <source>
        <strain evidence="1 2">DSM 20653</strain>
    </source>
</reference>
<protein>
    <recommendedName>
        <fullName evidence="3">BS ykrK family protein</fullName>
    </recommendedName>
</protein>
<accession>A0A0R1ZFD5</accession>
<gene>
    <name evidence="1" type="ORF">FC64_GL000102</name>
</gene>
<sequence length="161" mass="18595">MKTDELLANAPHLPQWKELPDLALYMDQVVNLGNRYLQSLISVPITASMVNSYVKKGLMPKPIKKKYSQEHVASLILITIMKQVYSLDDIHEWLISNVQDNYQENYNSFCKAFNTAFADLDLHHFNLELHFDESSRAELALNLIIQTVICKIISEHLINEH</sequence>
<dbReference type="RefSeq" id="WP_057906274.1">
    <property type="nucleotide sequence ID" value="NZ_AYYZ01000011.1"/>
</dbReference>
<dbReference type="PATRIC" id="fig|1423820.4.peg.105"/>
<evidence type="ECO:0000313" key="1">
    <source>
        <dbReference type="EMBL" id="KRM52959.1"/>
    </source>
</evidence>
<dbReference type="Pfam" id="PF08876">
    <property type="entry name" value="DUF1836"/>
    <property type="match status" value="1"/>
</dbReference>
<evidence type="ECO:0000313" key="2">
    <source>
        <dbReference type="Proteomes" id="UP000051291"/>
    </source>
</evidence>
<organism evidence="1 2">
    <name type="scientific">Ligilactobacillus araffinosus DSM 20653</name>
    <dbReference type="NCBI Taxonomy" id="1423820"/>
    <lineage>
        <taxon>Bacteria</taxon>
        <taxon>Bacillati</taxon>
        <taxon>Bacillota</taxon>
        <taxon>Bacilli</taxon>
        <taxon>Lactobacillales</taxon>
        <taxon>Lactobacillaceae</taxon>
        <taxon>Ligilactobacillus</taxon>
    </lineage>
</organism>
<evidence type="ECO:0008006" key="3">
    <source>
        <dbReference type="Google" id="ProtNLM"/>
    </source>
</evidence>